<dbReference type="eggNOG" id="ENOG502R7Z4">
    <property type="taxonomic scope" value="Eukaryota"/>
</dbReference>
<reference evidence="2" key="1">
    <citation type="journal article" date="2006" name="Science">
        <title>Phytophthora genome sequences uncover evolutionary origins and mechanisms of pathogenesis.</title>
        <authorList>
            <person name="Tyler B.M."/>
            <person name="Tripathy S."/>
            <person name="Zhang X."/>
            <person name="Dehal P."/>
            <person name="Jiang R.H."/>
            <person name="Aerts A."/>
            <person name="Arredondo F.D."/>
            <person name="Baxter L."/>
            <person name="Bensasson D."/>
            <person name="Beynon J.L."/>
            <person name="Chapman J."/>
            <person name="Damasceno C.M."/>
            <person name="Dorrance A.E."/>
            <person name="Dou D."/>
            <person name="Dickerman A.W."/>
            <person name="Dubchak I.L."/>
            <person name="Garbelotto M."/>
            <person name="Gijzen M."/>
            <person name="Gordon S.G."/>
            <person name="Govers F."/>
            <person name="Grunwald N.J."/>
            <person name="Huang W."/>
            <person name="Ivors K.L."/>
            <person name="Jones R.W."/>
            <person name="Kamoun S."/>
            <person name="Krampis K."/>
            <person name="Lamour K.H."/>
            <person name="Lee M.K."/>
            <person name="McDonald W.H."/>
            <person name="Medina M."/>
            <person name="Meijer H.J."/>
            <person name="Nordberg E.K."/>
            <person name="Maclean D.J."/>
            <person name="Ospina-Giraldo M.D."/>
            <person name="Morris P.F."/>
            <person name="Phuntumart V."/>
            <person name="Putnam N.H."/>
            <person name="Rash S."/>
            <person name="Rose J.K."/>
            <person name="Sakihama Y."/>
            <person name="Salamov A.A."/>
            <person name="Savidor A."/>
            <person name="Scheuring C.F."/>
            <person name="Smith B.M."/>
            <person name="Sobral B.W."/>
            <person name="Terry A."/>
            <person name="Torto-Alalibo T.A."/>
            <person name="Win J."/>
            <person name="Xu Z."/>
            <person name="Zhang H."/>
            <person name="Grigoriev I.V."/>
            <person name="Rokhsar D.S."/>
            <person name="Boore J.L."/>
        </authorList>
    </citation>
    <scope>NUCLEOTIDE SEQUENCE [LARGE SCALE GENOMIC DNA]</scope>
    <source>
        <strain evidence="2">Pr102</strain>
    </source>
</reference>
<keyword evidence="2" id="KW-1185">Reference proteome</keyword>
<proteinExistence type="predicted"/>
<dbReference type="PANTHER" id="PTHR37558">
    <property type="entry name" value="HTH CENPB-TYPE DOMAIN-CONTAINING PROTEIN"/>
    <property type="match status" value="1"/>
</dbReference>
<dbReference type="OMA" id="KVMERWN"/>
<accession>H3H360</accession>
<dbReference type="VEuPathDB" id="FungiDB:KRP23_4826"/>
<organism evidence="1 2">
    <name type="scientific">Phytophthora ramorum</name>
    <name type="common">Sudden oak death agent</name>
    <dbReference type="NCBI Taxonomy" id="164328"/>
    <lineage>
        <taxon>Eukaryota</taxon>
        <taxon>Sar</taxon>
        <taxon>Stramenopiles</taxon>
        <taxon>Oomycota</taxon>
        <taxon>Peronosporomycetes</taxon>
        <taxon>Peronosporales</taxon>
        <taxon>Peronosporaceae</taxon>
        <taxon>Phytophthora</taxon>
    </lineage>
</organism>
<dbReference type="VEuPathDB" id="FungiDB:KRP22_8381"/>
<reference evidence="1" key="2">
    <citation type="submission" date="2015-06" db="UniProtKB">
        <authorList>
            <consortium name="EnsemblProtists"/>
        </authorList>
    </citation>
    <scope>IDENTIFICATION</scope>
    <source>
        <strain evidence="1">Pr102</strain>
    </source>
</reference>
<name>H3H360_PHYRM</name>
<sequence>MTEPTKRKNFSDIEDVLLLKQALADDPYSQEHGKVMERWNSLAATLVPVPGFLSKNLTGKTAQNRVNALLEKNAEKESAGETIRKLALERLKRRRTDDGDQVNESPSKSQKFSQLVELIREQKEKELEAKQKQWEQERLDRQATEKRFMQLLELLAKRG</sequence>
<dbReference type="EnsemblProtists" id="Phyra84895">
    <property type="protein sequence ID" value="Phyra84895"/>
    <property type="gene ID" value="Phyra84895"/>
</dbReference>
<dbReference type="InParanoid" id="H3H360"/>
<dbReference type="PANTHER" id="PTHR37558:SF1">
    <property type="entry name" value="HTH CENPB-TYPE DOMAIN-CONTAINING PROTEIN"/>
    <property type="match status" value="1"/>
</dbReference>
<dbReference type="EMBL" id="DS566126">
    <property type="status" value="NOT_ANNOTATED_CDS"/>
    <property type="molecule type" value="Genomic_DNA"/>
</dbReference>
<dbReference type="Proteomes" id="UP000005238">
    <property type="component" value="Unassembled WGS sequence"/>
</dbReference>
<evidence type="ECO:0000313" key="1">
    <source>
        <dbReference type="EnsemblProtists" id="Phyra84895"/>
    </source>
</evidence>
<evidence type="ECO:0000313" key="2">
    <source>
        <dbReference type="Proteomes" id="UP000005238"/>
    </source>
</evidence>
<dbReference type="HOGENOM" id="CLU_1535487_0_0_1"/>
<dbReference type="AlphaFoldDB" id="H3H360"/>
<protein>
    <submittedName>
        <fullName evidence="1">Uncharacterized protein</fullName>
    </submittedName>
</protein>